<organism evidence="1 2">
    <name type="scientific">Planktothrix paucivesiculata PCC 9631</name>
    <dbReference type="NCBI Taxonomy" id="671071"/>
    <lineage>
        <taxon>Bacteria</taxon>
        <taxon>Bacillati</taxon>
        <taxon>Cyanobacteriota</taxon>
        <taxon>Cyanophyceae</taxon>
        <taxon>Oscillatoriophycideae</taxon>
        <taxon>Oscillatoriales</taxon>
        <taxon>Microcoleaceae</taxon>
        <taxon>Planktothrix</taxon>
    </lineage>
</organism>
<keyword evidence="2" id="KW-1185">Reference proteome</keyword>
<proteinExistence type="predicted"/>
<name>A0A7Z9BSM5_9CYAN</name>
<protein>
    <submittedName>
        <fullName evidence="1">Uncharacterized protein</fullName>
    </submittedName>
</protein>
<dbReference type="NCBIfam" id="NF045647">
    <property type="entry name" value="alr0857_fam"/>
    <property type="match status" value="1"/>
</dbReference>
<dbReference type="EMBL" id="CZCS02000200">
    <property type="protein sequence ID" value="VXD21785.1"/>
    <property type="molecule type" value="Genomic_DNA"/>
</dbReference>
<evidence type="ECO:0000313" key="2">
    <source>
        <dbReference type="Proteomes" id="UP000182190"/>
    </source>
</evidence>
<dbReference type="AlphaFoldDB" id="A0A7Z9BSM5"/>
<dbReference type="Proteomes" id="UP000182190">
    <property type="component" value="Unassembled WGS sequence"/>
</dbReference>
<dbReference type="OrthoDB" id="530474at2"/>
<dbReference type="RefSeq" id="WP_083619940.1">
    <property type="nucleotide sequence ID" value="NZ_LR735012.1"/>
</dbReference>
<evidence type="ECO:0000313" key="1">
    <source>
        <dbReference type="EMBL" id="VXD21785.1"/>
    </source>
</evidence>
<comment type="caution">
    <text evidence="1">The sequence shown here is derived from an EMBL/GenBank/DDBJ whole genome shotgun (WGS) entry which is preliminary data.</text>
</comment>
<reference evidence="1" key="1">
    <citation type="submission" date="2019-10" db="EMBL/GenBank/DDBJ databases">
        <authorList>
            <consortium name="Genoscope - CEA"/>
            <person name="William W."/>
        </authorList>
    </citation>
    <scope>NUCLEOTIDE SEQUENCE [LARGE SCALE GENOMIC DNA]</scope>
    <source>
        <strain evidence="1">BBR_PRJEB10994</strain>
    </source>
</reference>
<accession>A0A7Z9BSM5</accession>
<dbReference type="InterPro" id="IPR054664">
    <property type="entry name" value="Alr0857-like"/>
</dbReference>
<gene>
    <name evidence="1" type="ORF">PL9631_590093</name>
</gene>
<sequence>MLKLTYTETTFHLERLSQSPEQLVALRVKLAMRMGQTMVVQPSSASFLLPVGLPALSMLEVAVRQQQSEAIALCLADAETIEVSLTGTWITVDPEGETGIFLSVLGDRTESLLYHLWQKAYGSASVVRDY</sequence>